<dbReference type="RefSeq" id="WP_228345450.1">
    <property type="nucleotide sequence ID" value="NZ_CP046056.1"/>
</dbReference>
<proteinExistence type="predicted"/>
<evidence type="ECO:0000313" key="3">
    <source>
        <dbReference type="Proteomes" id="UP000596074"/>
    </source>
</evidence>
<protein>
    <recommendedName>
        <fullName evidence="4">Lipoprotein</fullName>
    </recommendedName>
</protein>
<dbReference type="Proteomes" id="UP000596074">
    <property type="component" value="Chromosome"/>
</dbReference>
<keyword evidence="3" id="KW-1185">Reference proteome</keyword>
<gene>
    <name evidence="2" type="ORF">GJQ55_13210</name>
</gene>
<reference evidence="2 3" key="1">
    <citation type="submission" date="2019-11" db="EMBL/GenBank/DDBJ databases">
        <title>Venatorbacter sp. nov. a predator of Campylobacter and other Gram-negative bacteria.</title>
        <authorList>
            <person name="Saeedi A."/>
            <person name="Cummings N.J."/>
            <person name="Connerton I.F."/>
            <person name="Connerton P.L."/>
        </authorList>
    </citation>
    <scope>NUCLEOTIDE SEQUENCE [LARGE SCALE GENOMIC DNA]</scope>
    <source>
        <strain evidence="2">XL5</strain>
    </source>
</reference>
<dbReference type="PROSITE" id="PS51257">
    <property type="entry name" value="PROKAR_LIPOPROTEIN"/>
    <property type="match status" value="1"/>
</dbReference>
<sequence length="280" mass="29405">MRIVAMILALGLVGCISESDELDPVNDQGERVSGATSSLNGFWSSPAGSSSNVRALIYNGIVYAFDDSNGYYGSTDLLSDGTAPTELFAYALNTASGIGPEVVADGAPSDYLWDVLLSGDNDVLFGPYSVNGVSQGNVRLEKDDTWGNQAPLRLLTSAGEWTNSSYALRFTSPAPKSELVTFKAVAEPDSGCSFSGSLVLENGGRNNLYKVAISKRENCPAFNEPASGYAGFNADGNLEFYLRSNNTSSLLFFSFTPPAGATPPPDTEPPAGETGTGTEP</sequence>
<evidence type="ECO:0000313" key="2">
    <source>
        <dbReference type="EMBL" id="QQD25376.1"/>
    </source>
</evidence>
<dbReference type="EMBL" id="CP046056">
    <property type="protein sequence ID" value="QQD25376.1"/>
    <property type="molecule type" value="Genomic_DNA"/>
</dbReference>
<feature type="compositionally biased region" description="Low complexity" evidence="1">
    <location>
        <begin position="269"/>
        <end position="280"/>
    </location>
</feature>
<feature type="region of interest" description="Disordered" evidence="1">
    <location>
        <begin position="255"/>
        <end position="280"/>
    </location>
</feature>
<organism evidence="2 3">
    <name type="scientific">Venatoribacter cucullus</name>
    <dbReference type="NCBI Taxonomy" id="2661630"/>
    <lineage>
        <taxon>Bacteria</taxon>
        <taxon>Pseudomonadati</taxon>
        <taxon>Pseudomonadota</taxon>
        <taxon>Gammaproteobacteria</taxon>
        <taxon>Oceanospirillales</taxon>
        <taxon>Oceanospirillaceae</taxon>
        <taxon>Venatoribacter</taxon>
    </lineage>
</organism>
<dbReference type="AlphaFoldDB" id="A0A9X7V236"/>
<name>A0A9X7V236_9GAMM</name>
<accession>A0A9X7V236</accession>
<dbReference type="KEGG" id="vcw:GJQ55_13210"/>
<evidence type="ECO:0000256" key="1">
    <source>
        <dbReference type="SAM" id="MobiDB-lite"/>
    </source>
</evidence>
<evidence type="ECO:0008006" key="4">
    <source>
        <dbReference type="Google" id="ProtNLM"/>
    </source>
</evidence>